<sequence>MLSTAELLLGLSRHLSAYGTSQPRADLGQLEFAGQVLDTAVRLRGSGVCAPERVEALARGTGITKRALRNDILPTLEMLGLVDLEHNAERAIIAVSEKVPPVDELFASAERLVDIAAPEPLERMALAVLRETTLMPITQRTALELCAGLGSEEDALEAIEDLQSLHLCMRRHSADDNVVLFNPNVWAADHDYSAAALRAEDGDVRAALTGLLEEVSASAGLPELRVTSCEKKWVDYAVAQGLLQRSIVTTTDGVERAFLFAPHMGKAAFEAPTGVDPSGHVRQLIGSMVFARTYATNRLFAPTKFLNRLINDGEAGDATNIGTDYPMLETAGIVRVEKAPRFFKFVLLQADVAQEALTYLDNAGSSSLTAGLRGQRSYRHPERERAAALAVETEPSPRATANIIAALRQEIGARRYAG</sequence>
<proteinExistence type="predicted"/>
<comment type="caution">
    <text evidence="1">The sequence shown here is derived from an EMBL/GenBank/DDBJ whole genome shotgun (WGS) entry which is preliminary data.</text>
</comment>
<dbReference type="Proteomes" id="UP001499854">
    <property type="component" value="Unassembled WGS sequence"/>
</dbReference>
<evidence type="ECO:0000313" key="1">
    <source>
        <dbReference type="EMBL" id="GAA1959375.1"/>
    </source>
</evidence>
<accession>A0ABN2QWS0</accession>
<reference evidence="1 2" key="1">
    <citation type="journal article" date="2019" name="Int. J. Syst. Evol. Microbiol.">
        <title>The Global Catalogue of Microorganisms (GCM) 10K type strain sequencing project: providing services to taxonomists for standard genome sequencing and annotation.</title>
        <authorList>
            <consortium name="The Broad Institute Genomics Platform"/>
            <consortium name="The Broad Institute Genome Sequencing Center for Infectious Disease"/>
            <person name="Wu L."/>
            <person name="Ma J."/>
        </authorList>
    </citation>
    <scope>NUCLEOTIDE SEQUENCE [LARGE SCALE GENOMIC DNA]</scope>
    <source>
        <strain evidence="1 2">JCM 16013</strain>
    </source>
</reference>
<dbReference type="EMBL" id="BAAAQM010000005">
    <property type="protein sequence ID" value="GAA1959375.1"/>
    <property type="molecule type" value="Genomic_DNA"/>
</dbReference>
<evidence type="ECO:0000313" key="2">
    <source>
        <dbReference type="Proteomes" id="UP001499854"/>
    </source>
</evidence>
<keyword evidence="2" id="KW-1185">Reference proteome</keyword>
<organism evidence="1 2">
    <name type="scientific">Catenulispora subtropica</name>
    <dbReference type="NCBI Taxonomy" id="450798"/>
    <lineage>
        <taxon>Bacteria</taxon>
        <taxon>Bacillati</taxon>
        <taxon>Actinomycetota</taxon>
        <taxon>Actinomycetes</taxon>
        <taxon>Catenulisporales</taxon>
        <taxon>Catenulisporaceae</taxon>
        <taxon>Catenulispora</taxon>
    </lineage>
</organism>
<dbReference type="RefSeq" id="WP_344656151.1">
    <property type="nucleotide sequence ID" value="NZ_BAAAQM010000005.1"/>
</dbReference>
<protein>
    <submittedName>
        <fullName evidence="1">Uncharacterized protein</fullName>
    </submittedName>
</protein>
<gene>
    <name evidence="1" type="ORF">GCM10009838_14650</name>
</gene>
<name>A0ABN2QWS0_9ACTN</name>